<name>A0A0M9VQ85_9BASI</name>
<comment type="subcellular location">
    <subcellularLocation>
        <location evidence="1">Membrane</location>
        <topology evidence="1">Single-pass membrane protein</topology>
    </subcellularLocation>
</comment>
<dbReference type="InterPro" id="IPR035780">
    <property type="entry name" value="SPRY_Ssh4-like"/>
</dbReference>
<dbReference type="OrthoDB" id="258495at2759"/>
<sequence length="466" mass="50682">MPKLPPYEQTAVLEPPAEDGSVAELLLLLLPILMIAIAMIFVVVAPFVMYLIMRLRPGIALRDSTSPVNVHYEEQLENSSSFQQACDAWLEQLDDASRAGYERAKRWCAQHPPMSPRDTDITMPQHVGIQEKGVSAWSFDPAYESHQGVMVSARTEIQFLADSIGMAPHEGGACSIQTNLPLPKTNEVYYWEAKIFEKPSTTEIAIGLATKPYPTFRFPGFCKHSVAYMSEDGSKCFNHPLHAQSYGPPYVKGDVVGVGYRPRTGSVFFTRNGVRMPEAFTGLYSHNLFPTIAVDGAAEVHVNFGQAGFVFIEANVKKWGLAPMVGTLAPPPAYGQDKDSILIEAGHASSSSADGHAATAASTALLPVPPSYYDASAPVCSHDPRRCSDASGIHLTTLPGSVERIPSPPPYPAEEVATRSPLSTPSRGPTHTLQRWFSSWRRARRDTSAGSPETPSTELTGIMVDP</sequence>
<dbReference type="InterPro" id="IPR001870">
    <property type="entry name" value="B30.2/SPRY"/>
</dbReference>
<evidence type="ECO:0000313" key="9">
    <source>
        <dbReference type="Proteomes" id="UP000037751"/>
    </source>
</evidence>
<accession>A0A0M9VQ85</accession>
<dbReference type="EMBL" id="LGAV01000002">
    <property type="protein sequence ID" value="KOS15263.1"/>
    <property type="molecule type" value="Genomic_DNA"/>
</dbReference>
<dbReference type="PANTHER" id="PTHR12864">
    <property type="entry name" value="RAN BINDING PROTEIN 9-RELATED"/>
    <property type="match status" value="1"/>
</dbReference>
<dbReference type="Gene3D" id="2.60.120.920">
    <property type="match status" value="1"/>
</dbReference>
<dbReference type="InterPro" id="IPR043136">
    <property type="entry name" value="B30.2/SPRY_sf"/>
</dbReference>
<gene>
    <name evidence="8" type="ORF">Malapachy_2273</name>
</gene>
<evidence type="ECO:0000256" key="2">
    <source>
        <dbReference type="ARBA" id="ARBA00022692"/>
    </source>
</evidence>
<evidence type="ECO:0000256" key="5">
    <source>
        <dbReference type="SAM" id="MobiDB-lite"/>
    </source>
</evidence>
<organism evidence="8 9">
    <name type="scientific">Malassezia pachydermatis</name>
    <dbReference type="NCBI Taxonomy" id="77020"/>
    <lineage>
        <taxon>Eukaryota</taxon>
        <taxon>Fungi</taxon>
        <taxon>Dikarya</taxon>
        <taxon>Basidiomycota</taxon>
        <taxon>Ustilaginomycotina</taxon>
        <taxon>Malasseziomycetes</taxon>
        <taxon>Malasseziales</taxon>
        <taxon>Malasseziaceae</taxon>
        <taxon>Malassezia</taxon>
    </lineage>
</organism>
<keyword evidence="4 6" id="KW-0472">Membrane</keyword>
<feature type="compositionally biased region" description="Polar residues" evidence="5">
    <location>
        <begin position="448"/>
        <end position="459"/>
    </location>
</feature>
<protein>
    <submittedName>
        <fullName evidence="8">Endosome protein</fullName>
    </submittedName>
</protein>
<evidence type="ECO:0000256" key="4">
    <source>
        <dbReference type="ARBA" id="ARBA00023136"/>
    </source>
</evidence>
<dbReference type="SUPFAM" id="SSF49899">
    <property type="entry name" value="Concanavalin A-like lectins/glucanases"/>
    <property type="match status" value="1"/>
</dbReference>
<evidence type="ECO:0000256" key="6">
    <source>
        <dbReference type="SAM" id="Phobius"/>
    </source>
</evidence>
<feature type="compositionally biased region" description="Polar residues" evidence="5">
    <location>
        <begin position="420"/>
        <end position="437"/>
    </location>
</feature>
<feature type="domain" description="B30.2/SPRY" evidence="7">
    <location>
        <begin position="117"/>
        <end position="309"/>
    </location>
</feature>
<reference evidence="8 9" key="1">
    <citation type="submission" date="2015-07" db="EMBL/GenBank/DDBJ databases">
        <title>Draft Genome Sequence of Malassezia furfur CBS1878 and Malassezia pachydermatis CBS1879.</title>
        <authorList>
            <person name="Triana S."/>
            <person name="Ohm R."/>
            <person name="Gonzalez A."/>
            <person name="DeCock H."/>
            <person name="Restrepo S."/>
            <person name="Celis A."/>
        </authorList>
    </citation>
    <scope>NUCLEOTIDE SEQUENCE [LARGE SCALE GENOMIC DNA]</scope>
    <source>
        <strain evidence="8 9">CBS 1879</strain>
    </source>
</reference>
<dbReference type="InterPro" id="IPR013320">
    <property type="entry name" value="ConA-like_dom_sf"/>
</dbReference>
<evidence type="ECO:0000256" key="1">
    <source>
        <dbReference type="ARBA" id="ARBA00004167"/>
    </source>
</evidence>
<dbReference type="Pfam" id="PF00622">
    <property type="entry name" value="SPRY"/>
    <property type="match status" value="1"/>
</dbReference>
<dbReference type="InterPro" id="IPR003877">
    <property type="entry name" value="SPRY_dom"/>
</dbReference>
<evidence type="ECO:0000313" key="8">
    <source>
        <dbReference type="EMBL" id="KOS15263.1"/>
    </source>
</evidence>
<dbReference type="Proteomes" id="UP000037751">
    <property type="component" value="Unassembled WGS sequence"/>
</dbReference>
<evidence type="ECO:0000256" key="3">
    <source>
        <dbReference type="ARBA" id="ARBA00022989"/>
    </source>
</evidence>
<comment type="caution">
    <text evidence="8">The sequence shown here is derived from an EMBL/GenBank/DDBJ whole genome shotgun (WGS) entry which is preliminary data.</text>
</comment>
<dbReference type="RefSeq" id="XP_017992895.1">
    <property type="nucleotide sequence ID" value="XM_018136765.1"/>
</dbReference>
<dbReference type="STRING" id="77020.A0A0M9VQ85"/>
<dbReference type="AlphaFoldDB" id="A0A0M9VQ85"/>
<dbReference type="GeneID" id="28728640"/>
<proteinExistence type="predicted"/>
<evidence type="ECO:0000259" key="7">
    <source>
        <dbReference type="PROSITE" id="PS50188"/>
    </source>
</evidence>
<dbReference type="SMART" id="SM00449">
    <property type="entry name" value="SPRY"/>
    <property type="match status" value="1"/>
</dbReference>
<feature type="transmembrane region" description="Helical" evidence="6">
    <location>
        <begin position="25"/>
        <end position="52"/>
    </location>
</feature>
<keyword evidence="2 6" id="KW-0812">Transmembrane</keyword>
<dbReference type="VEuPathDB" id="FungiDB:Malapachy_2273"/>
<dbReference type="GO" id="GO:0016020">
    <property type="term" value="C:membrane"/>
    <property type="evidence" value="ECO:0007669"/>
    <property type="project" value="UniProtKB-SubCell"/>
</dbReference>
<keyword evidence="9" id="KW-1185">Reference proteome</keyword>
<keyword evidence="3 6" id="KW-1133">Transmembrane helix</keyword>
<dbReference type="CDD" id="cd12910">
    <property type="entry name" value="SPRY_SSH4_like"/>
    <property type="match status" value="1"/>
</dbReference>
<dbReference type="PROSITE" id="PS50188">
    <property type="entry name" value="B302_SPRY"/>
    <property type="match status" value="1"/>
</dbReference>
<dbReference type="InterPro" id="IPR050618">
    <property type="entry name" value="Ubq-SigPath_Reg"/>
</dbReference>
<feature type="region of interest" description="Disordered" evidence="5">
    <location>
        <begin position="399"/>
        <end position="466"/>
    </location>
</feature>